<dbReference type="AlphaFoldDB" id="A0A1C1CIZ2"/>
<gene>
    <name evidence="2" type="ORF">CLCR_04334</name>
</gene>
<sequence>MSSTTDTAKSNNTSLLSRIFRRGSKPPATDAASTTSKDPLVHGQPMKSTSTEEHDLVGELMAKANTMGEDEFKAYLKEHKEEVEEMYRKQGGGIASGDWVSRDWATAVSKNHARQLRASTSSRASHARLDELEGLEDRKALRCLCPSQSRIHRATFALPVSSFRVSSS</sequence>
<dbReference type="VEuPathDB" id="FungiDB:CLCR_04334"/>
<evidence type="ECO:0000313" key="3">
    <source>
        <dbReference type="Proteomes" id="UP000094526"/>
    </source>
</evidence>
<feature type="compositionally biased region" description="Polar residues" evidence="1">
    <location>
        <begin position="1"/>
        <end position="16"/>
    </location>
</feature>
<feature type="region of interest" description="Disordered" evidence="1">
    <location>
        <begin position="1"/>
        <end position="53"/>
    </location>
</feature>
<dbReference type="VEuPathDB" id="FungiDB:G647_08555"/>
<name>A0A1C1CIZ2_9EURO</name>
<accession>A0A1C1CIZ2</accession>
<keyword evidence="3" id="KW-1185">Reference proteome</keyword>
<organism evidence="2 3">
    <name type="scientific">Cladophialophora carrionii</name>
    <dbReference type="NCBI Taxonomy" id="86049"/>
    <lineage>
        <taxon>Eukaryota</taxon>
        <taxon>Fungi</taxon>
        <taxon>Dikarya</taxon>
        <taxon>Ascomycota</taxon>
        <taxon>Pezizomycotina</taxon>
        <taxon>Eurotiomycetes</taxon>
        <taxon>Chaetothyriomycetidae</taxon>
        <taxon>Chaetothyriales</taxon>
        <taxon>Herpotrichiellaceae</taxon>
        <taxon>Cladophialophora</taxon>
    </lineage>
</organism>
<dbReference type="EMBL" id="LGRB01000012">
    <property type="protein sequence ID" value="OCT48427.1"/>
    <property type="molecule type" value="Genomic_DNA"/>
</dbReference>
<reference evidence="3" key="1">
    <citation type="submission" date="2015-07" db="EMBL/GenBank/DDBJ databases">
        <authorList>
            <person name="Teixeira M.M."/>
            <person name="Souza R.C."/>
            <person name="Almeida L.G."/>
            <person name="Vicente V.A."/>
            <person name="de Hoog S."/>
            <person name="Bocca A.L."/>
            <person name="de Almeida S.R."/>
            <person name="Vasconcelos A.T."/>
            <person name="Felipe M.S."/>
        </authorList>
    </citation>
    <scope>NUCLEOTIDE SEQUENCE [LARGE SCALE GENOMIC DNA]</scope>
    <source>
        <strain evidence="3">KSF</strain>
    </source>
</reference>
<dbReference type="Proteomes" id="UP000094526">
    <property type="component" value="Unassembled WGS sequence"/>
</dbReference>
<comment type="caution">
    <text evidence="2">The sequence shown here is derived from an EMBL/GenBank/DDBJ whole genome shotgun (WGS) entry which is preliminary data.</text>
</comment>
<evidence type="ECO:0000256" key="1">
    <source>
        <dbReference type="SAM" id="MobiDB-lite"/>
    </source>
</evidence>
<proteinExistence type="predicted"/>
<evidence type="ECO:0000313" key="2">
    <source>
        <dbReference type="EMBL" id="OCT48427.1"/>
    </source>
</evidence>
<dbReference type="OrthoDB" id="4157998at2759"/>
<protein>
    <submittedName>
        <fullName evidence="2">Uncharacterized protein</fullName>
    </submittedName>
</protein>